<gene>
    <name evidence="1" type="ORF">AOQ72_20885</name>
</gene>
<reference evidence="1 2" key="1">
    <citation type="submission" date="2015-09" db="EMBL/GenBank/DDBJ databases">
        <title>Draft Genome Sequence of the Strain BR 3267 (Bradyrhizobium yuanmingense) recommended as inoculant for cowpea in Brazil.</title>
        <authorList>
            <person name="Simoes-Araujo J.L."/>
            <person name="Zilli J.E."/>
        </authorList>
    </citation>
    <scope>NUCLEOTIDE SEQUENCE [LARGE SCALE GENOMIC DNA]</scope>
    <source>
        <strain evidence="1 2">BR3267</strain>
    </source>
</reference>
<proteinExistence type="predicted"/>
<name>A0A0R3CCE1_9BRAD</name>
<dbReference type="Proteomes" id="UP000051380">
    <property type="component" value="Unassembled WGS sequence"/>
</dbReference>
<evidence type="ECO:0000313" key="1">
    <source>
        <dbReference type="EMBL" id="KRP93757.1"/>
    </source>
</evidence>
<sequence length="85" mass="9450">MDRTAHGAGLTEFEQSRNEVNDLPAPNCKSLIGCPQEPQLLLFPQTRSILSLTRQRCAHGAVPDNETLFVRFETFGIDFAALFSL</sequence>
<evidence type="ECO:0000313" key="2">
    <source>
        <dbReference type="Proteomes" id="UP000051380"/>
    </source>
</evidence>
<comment type="caution">
    <text evidence="1">The sequence shown here is derived from an EMBL/GenBank/DDBJ whole genome shotgun (WGS) entry which is preliminary data.</text>
</comment>
<dbReference type="EMBL" id="LJYF01000029">
    <property type="protein sequence ID" value="KRP93757.1"/>
    <property type="molecule type" value="Genomic_DNA"/>
</dbReference>
<accession>A0A0R3CCE1</accession>
<protein>
    <submittedName>
        <fullName evidence="1">Uncharacterized protein</fullName>
    </submittedName>
</protein>
<organism evidence="1 2">
    <name type="scientific">Bradyrhizobium yuanmingense</name>
    <dbReference type="NCBI Taxonomy" id="108015"/>
    <lineage>
        <taxon>Bacteria</taxon>
        <taxon>Pseudomonadati</taxon>
        <taxon>Pseudomonadota</taxon>
        <taxon>Alphaproteobacteria</taxon>
        <taxon>Hyphomicrobiales</taxon>
        <taxon>Nitrobacteraceae</taxon>
        <taxon>Bradyrhizobium</taxon>
    </lineage>
</organism>
<dbReference type="AlphaFoldDB" id="A0A0R3CCE1"/>